<protein>
    <submittedName>
        <fullName evidence="1">Uncharacterized protein</fullName>
    </submittedName>
</protein>
<organism evidence="1">
    <name type="scientific">Tanacetum cinerariifolium</name>
    <name type="common">Dalmatian daisy</name>
    <name type="synonym">Chrysanthemum cinerariifolium</name>
    <dbReference type="NCBI Taxonomy" id="118510"/>
    <lineage>
        <taxon>Eukaryota</taxon>
        <taxon>Viridiplantae</taxon>
        <taxon>Streptophyta</taxon>
        <taxon>Embryophyta</taxon>
        <taxon>Tracheophyta</taxon>
        <taxon>Spermatophyta</taxon>
        <taxon>Magnoliopsida</taxon>
        <taxon>eudicotyledons</taxon>
        <taxon>Gunneridae</taxon>
        <taxon>Pentapetalae</taxon>
        <taxon>asterids</taxon>
        <taxon>campanulids</taxon>
        <taxon>Asterales</taxon>
        <taxon>Asteraceae</taxon>
        <taxon>Asteroideae</taxon>
        <taxon>Anthemideae</taxon>
        <taxon>Anthemidinae</taxon>
        <taxon>Tanacetum</taxon>
    </lineage>
</organism>
<dbReference type="EMBL" id="BKCJ011465178">
    <property type="protein sequence ID" value="GFD35948.1"/>
    <property type="molecule type" value="Genomic_DNA"/>
</dbReference>
<feature type="non-terminal residue" evidence="1">
    <location>
        <position position="1"/>
    </location>
</feature>
<gene>
    <name evidence="1" type="ORF">Tci_907917</name>
</gene>
<comment type="caution">
    <text evidence="1">The sequence shown here is derived from an EMBL/GenBank/DDBJ whole genome shotgun (WGS) entry which is preliminary data.</text>
</comment>
<proteinExistence type="predicted"/>
<sequence length="62" mass="7750">LEQENLKVRDLLCIERDRVDSIHRHMAFSLEEFRHVHMDHDDTRRRLRRLESFVERHLGFRP</sequence>
<dbReference type="AlphaFoldDB" id="A0A699VR73"/>
<accession>A0A699VR73</accession>
<reference evidence="1" key="1">
    <citation type="journal article" date="2019" name="Sci. Rep.">
        <title>Draft genome of Tanacetum cinerariifolium, the natural source of mosquito coil.</title>
        <authorList>
            <person name="Yamashiro T."/>
            <person name="Shiraishi A."/>
            <person name="Satake H."/>
            <person name="Nakayama K."/>
        </authorList>
    </citation>
    <scope>NUCLEOTIDE SEQUENCE</scope>
</reference>
<name>A0A699VR73_TANCI</name>
<evidence type="ECO:0000313" key="1">
    <source>
        <dbReference type="EMBL" id="GFD35948.1"/>
    </source>
</evidence>